<dbReference type="InterPro" id="IPR008927">
    <property type="entry name" value="6-PGluconate_DH-like_C_sf"/>
</dbReference>
<dbReference type="Pfam" id="PF03446">
    <property type="entry name" value="NAD_binding_2"/>
    <property type="match status" value="1"/>
</dbReference>
<feature type="domain" description="6-phosphogluconate dehydrogenase NADP-binding" evidence="4">
    <location>
        <begin position="16"/>
        <end position="175"/>
    </location>
</feature>
<dbReference type="Gene3D" id="1.10.1040.10">
    <property type="entry name" value="N-(1-d-carboxylethyl)-l-norvaline Dehydrogenase, domain 2"/>
    <property type="match status" value="1"/>
</dbReference>
<dbReference type="Gene3D" id="3.40.50.720">
    <property type="entry name" value="NAD(P)-binding Rossmann-like Domain"/>
    <property type="match status" value="1"/>
</dbReference>
<dbReference type="InterPro" id="IPR029154">
    <property type="entry name" value="HIBADH-like_NADP-bd"/>
</dbReference>
<evidence type="ECO:0000256" key="1">
    <source>
        <dbReference type="ARBA" id="ARBA00009080"/>
    </source>
</evidence>
<evidence type="ECO:0000256" key="3">
    <source>
        <dbReference type="ARBA" id="ARBA00023027"/>
    </source>
</evidence>
<organism evidence="6 7">
    <name type="scientific">Nocardioides vastitatis</name>
    <dbReference type="NCBI Taxonomy" id="2568655"/>
    <lineage>
        <taxon>Bacteria</taxon>
        <taxon>Bacillati</taxon>
        <taxon>Actinomycetota</taxon>
        <taxon>Actinomycetes</taxon>
        <taxon>Propionibacteriales</taxon>
        <taxon>Nocardioidaceae</taxon>
        <taxon>Nocardioides</taxon>
    </lineage>
</organism>
<comment type="similarity">
    <text evidence="1">Belongs to the HIBADH-related family.</text>
</comment>
<evidence type="ECO:0000259" key="4">
    <source>
        <dbReference type="Pfam" id="PF03446"/>
    </source>
</evidence>
<accession>A0ABW0ZFJ0</accession>
<reference evidence="7" key="1">
    <citation type="journal article" date="2019" name="Int. J. Syst. Evol. Microbiol.">
        <title>The Global Catalogue of Microorganisms (GCM) 10K type strain sequencing project: providing services to taxonomists for standard genome sequencing and annotation.</title>
        <authorList>
            <consortium name="The Broad Institute Genomics Platform"/>
            <consortium name="The Broad Institute Genome Sequencing Center for Infectious Disease"/>
            <person name="Wu L."/>
            <person name="Ma J."/>
        </authorList>
    </citation>
    <scope>NUCLEOTIDE SEQUENCE [LARGE SCALE GENOMIC DNA]</scope>
    <source>
        <strain evidence="7">YIM 94188</strain>
    </source>
</reference>
<sequence length="314" mass="31683">MPTRKEGPVMSSPTQKIAFIGLGIMGSPMAVHLANAGYAVTGFDLSPRGVQPLVEAGGQAASSAAEAVADADVVCVMVPDSPDVKAVLTSDGGVFASAKPGALIIDFSSIRPDITAELARQAVDLGFRYLDAPVSGGEAGAKNAALSIMVGGSGEDFETAKPIFDVVGKTIVHVGPNGSGQTVKAANQLIVAANIQALAEAVVFLEAYGVDTKAALEVLGGGLAGSKVLDQKKENMLSRSFEPGFRIELHHKDMGIVTSAAREAGVAVPLGSLVAQLVGSARAVGDGGLDHSALLRGVERLSGLTASASDPGES</sequence>
<dbReference type="InterPro" id="IPR015815">
    <property type="entry name" value="HIBADH-related"/>
</dbReference>
<name>A0ABW0ZFJ0_9ACTN</name>
<dbReference type="PANTHER" id="PTHR43060:SF15">
    <property type="entry name" value="3-HYDROXYISOBUTYRATE DEHYDROGENASE-LIKE 1, MITOCHONDRIAL-RELATED"/>
    <property type="match status" value="1"/>
</dbReference>
<dbReference type="PROSITE" id="PS00895">
    <property type="entry name" value="3_HYDROXYISOBUT_DH"/>
    <property type="match status" value="1"/>
</dbReference>
<dbReference type="InterPro" id="IPR002204">
    <property type="entry name" value="3-OH-isobutyrate_DH-rel_CS"/>
</dbReference>
<keyword evidence="2 6" id="KW-0560">Oxidoreductase</keyword>
<dbReference type="Proteomes" id="UP001596072">
    <property type="component" value="Unassembled WGS sequence"/>
</dbReference>
<protein>
    <submittedName>
        <fullName evidence="6">2-hydroxy-3-oxopropionate reductase</fullName>
        <ecNumber evidence="6">1.1.1.60</ecNumber>
    </submittedName>
</protein>
<dbReference type="NCBIfam" id="TIGR01505">
    <property type="entry name" value="tartro_sem_red"/>
    <property type="match status" value="1"/>
</dbReference>
<dbReference type="InterPro" id="IPR036291">
    <property type="entry name" value="NAD(P)-bd_dom_sf"/>
</dbReference>
<dbReference type="Pfam" id="PF14833">
    <property type="entry name" value="NAD_binding_11"/>
    <property type="match status" value="1"/>
</dbReference>
<feature type="domain" description="3-hydroxyisobutyrate dehydrogenase-like NAD-binding" evidence="5">
    <location>
        <begin position="178"/>
        <end position="296"/>
    </location>
</feature>
<dbReference type="RefSeq" id="WP_276606234.1">
    <property type="nucleotide sequence ID" value="NZ_JBHSNS010000002.1"/>
</dbReference>
<dbReference type="SUPFAM" id="SSF48179">
    <property type="entry name" value="6-phosphogluconate dehydrogenase C-terminal domain-like"/>
    <property type="match status" value="1"/>
</dbReference>
<dbReference type="PANTHER" id="PTHR43060">
    <property type="entry name" value="3-HYDROXYISOBUTYRATE DEHYDROGENASE-LIKE 1, MITOCHONDRIAL-RELATED"/>
    <property type="match status" value="1"/>
</dbReference>
<dbReference type="InterPro" id="IPR006115">
    <property type="entry name" value="6PGDH_NADP-bd"/>
</dbReference>
<dbReference type="EC" id="1.1.1.60" evidence="6"/>
<keyword evidence="7" id="KW-1185">Reference proteome</keyword>
<dbReference type="InterPro" id="IPR006398">
    <property type="entry name" value="Tartro_sem_red"/>
</dbReference>
<evidence type="ECO:0000313" key="6">
    <source>
        <dbReference type="EMBL" id="MFC5728812.1"/>
    </source>
</evidence>
<evidence type="ECO:0000256" key="2">
    <source>
        <dbReference type="ARBA" id="ARBA00023002"/>
    </source>
</evidence>
<dbReference type="EMBL" id="JBHSNS010000002">
    <property type="protein sequence ID" value="MFC5728812.1"/>
    <property type="molecule type" value="Genomic_DNA"/>
</dbReference>
<dbReference type="InterPro" id="IPR013328">
    <property type="entry name" value="6PGD_dom2"/>
</dbReference>
<dbReference type="SUPFAM" id="SSF51735">
    <property type="entry name" value="NAD(P)-binding Rossmann-fold domains"/>
    <property type="match status" value="1"/>
</dbReference>
<proteinExistence type="inferred from homology"/>
<dbReference type="PIRSF" id="PIRSF000103">
    <property type="entry name" value="HIBADH"/>
    <property type="match status" value="1"/>
</dbReference>
<dbReference type="GO" id="GO:0008679">
    <property type="term" value="F:2-hydroxy-3-oxopropionate reductase activity"/>
    <property type="evidence" value="ECO:0007669"/>
    <property type="project" value="UniProtKB-EC"/>
</dbReference>
<gene>
    <name evidence="6" type="ORF">ACFPQB_07770</name>
</gene>
<evidence type="ECO:0000313" key="7">
    <source>
        <dbReference type="Proteomes" id="UP001596072"/>
    </source>
</evidence>
<comment type="caution">
    <text evidence="6">The sequence shown here is derived from an EMBL/GenBank/DDBJ whole genome shotgun (WGS) entry which is preliminary data.</text>
</comment>
<evidence type="ECO:0000259" key="5">
    <source>
        <dbReference type="Pfam" id="PF14833"/>
    </source>
</evidence>
<keyword evidence="3" id="KW-0520">NAD</keyword>